<feature type="domain" description="GRIP" evidence="2">
    <location>
        <begin position="138"/>
        <end position="185"/>
    </location>
</feature>
<dbReference type="GO" id="GO:0031267">
    <property type="term" value="F:small GTPase binding"/>
    <property type="evidence" value="ECO:0007669"/>
    <property type="project" value="TreeGrafter"/>
</dbReference>
<dbReference type="STRING" id="418985.A0A1V9XDB0"/>
<dbReference type="InParanoid" id="A0A1V9XDB0"/>
<reference evidence="3 4" key="1">
    <citation type="journal article" date="2017" name="Gigascience">
        <title>Draft genome of the honey bee ectoparasitic mite, Tropilaelaps mercedesae, is shaped by the parasitic life history.</title>
        <authorList>
            <person name="Dong X."/>
            <person name="Armstrong S.D."/>
            <person name="Xia D."/>
            <person name="Makepeace B.L."/>
            <person name="Darby A.C."/>
            <person name="Kadowaki T."/>
        </authorList>
    </citation>
    <scope>NUCLEOTIDE SEQUENCE [LARGE SCALE GENOMIC DNA]</scope>
    <source>
        <strain evidence="3">Wuxi-XJTLU</strain>
    </source>
</reference>
<feature type="region of interest" description="Disordered" evidence="1">
    <location>
        <begin position="21"/>
        <end position="77"/>
    </location>
</feature>
<evidence type="ECO:0000313" key="3">
    <source>
        <dbReference type="EMBL" id="OQR71322.1"/>
    </source>
</evidence>
<dbReference type="AlphaFoldDB" id="A0A1V9XDB0"/>
<dbReference type="Pfam" id="PF01465">
    <property type="entry name" value="GRIP"/>
    <property type="match status" value="1"/>
</dbReference>
<dbReference type="Gene3D" id="1.10.220.60">
    <property type="entry name" value="GRIP domain"/>
    <property type="match status" value="1"/>
</dbReference>
<feature type="compositionally biased region" description="Basic and acidic residues" evidence="1">
    <location>
        <begin position="21"/>
        <end position="33"/>
    </location>
</feature>
<comment type="caution">
    <text evidence="3">The sequence shown here is derived from an EMBL/GenBank/DDBJ whole genome shotgun (WGS) entry which is preliminary data.</text>
</comment>
<name>A0A1V9XDB0_9ACAR</name>
<evidence type="ECO:0000256" key="1">
    <source>
        <dbReference type="SAM" id="MobiDB-lite"/>
    </source>
</evidence>
<dbReference type="GO" id="GO:0048193">
    <property type="term" value="P:Golgi vesicle transport"/>
    <property type="evidence" value="ECO:0007669"/>
    <property type="project" value="TreeGrafter"/>
</dbReference>
<organism evidence="3 4">
    <name type="scientific">Tropilaelaps mercedesae</name>
    <dbReference type="NCBI Taxonomy" id="418985"/>
    <lineage>
        <taxon>Eukaryota</taxon>
        <taxon>Metazoa</taxon>
        <taxon>Ecdysozoa</taxon>
        <taxon>Arthropoda</taxon>
        <taxon>Chelicerata</taxon>
        <taxon>Arachnida</taxon>
        <taxon>Acari</taxon>
        <taxon>Parasitiformes</taxon>
        <taxon>Mesostigmata</taxon>
        <taxon>Gamasina</taxon>
        <taxon>Dermanyssoidea</taxon>
        <taxon>Laelapidae</taxon>
        <taxon>Tropilaelaps</taxon>
    </lineage>
</organism>
<protein>
    <recommendedName>
        <fullName evidence="2">GRIP domain-containing protein</fullName>
    </recommendedName>
</protein>
<feature type="non-terminal residue" evidence="3">
    <location>
        <position position="1"/>
    </location>
</feature>
<dbReference type="GO" id="GO:0005794">
    <property type="term" value="C:Golgi apparatus"/>
    <property type="evidence" value="ECO:0007669"/>
    <property type="project" value="TreeGrafter"/>
</dbReference>
<dbReference type="InterPro" id="IPR000237">
    <property type="entry name" value="GRIP_dom"/>
</dbReference>
<dbReference type="Proteomes" id="UP000192247">
    <property type="component" value="Unassembled WGS sequence"/>
</dbReference>
<accession>A0A1V9XDB0</accession>
<dbReference type="EMBL" id="MNPL01014871">
    <property type="protein sequence ID" value="OQR71322.1"/>
    <property type="molecule type" value="Genomic_DNA"/>
</dbReference>
<gene>
    <name evidence="3" type="ORF">BIW11_11070</name>
</gene>
<proteinExistence type="predicted"/>
<dbReference type="PANTHER" id="PTHR19327:SF0">
    <property type="entry name" value="GOLGIN SUBFAMILY A MEMBER 4"/>
    <property type="match status" value="1"/>
</dbReference>
<evidence type="ECO:0000259" key="2">
    <source>
        <dbReference type="PROSITE" id="PS50913"/>
    </source>
</evidence>
<sequence length="221" mass="24540">NQSILAQEKCDKLQREVDELRQQLDEKEKDDGWGSHMGAWGNEETEWTQGTAQPADGTEGLAESRSNAPTALSSDEGAPAVLKVAVEETRVGPPRGTQPVEGCESIDSLRMQIAKQHDEIRDLKGLLGLHSRGGLIKDMPGPTEYEYLKNIMFSFMMGKETQTLCKVIAAVLRFSREETRLVTERHESLHKVHALYGNHLATTHSSHTSHAHGGSHYRPPH</sequence>
<evidence type="ECO:0000313" key="4">
    <source>
        <dbReference type="Proteomes" id="UP000192247"/>
    </source>
</evidence>
<dbReference type="PROSITE" id="PS50913">
    <property type="entry name" value="GRIP"/>
    <property type="match status" value="1"/>
</dbReference>
<keyword evidence="4" id="KW-1185">Reference proteome</keyword>
<dbReference type="SUPFAM" id="SSF101283">
    <property type="entry name" value="GRIP domain"/>
    <property type="match status" value="1"/>
</dbReference>
<dbReference type="SMART" id="SM00755">
    <property type="entry name" value="Grip"/>
    <property type="match status" value="1"/>
</dbReference>
<feature type="compositionally biased region" description="Polar residues" evidence="1">
    <location>
        <begin position="64"/>
        <end position="73"/>
    </location>
</feature>
<dbReference type="OrthoDB" id="5322683at2759"/>
<dbReference type="PANTHER" id="PTHR19327">
    <property type="entry name" value="GOLGIN"/>
    <property type="match status" value="1"/>
</dbReference>